<gene>
    <name evidence="2" type="ORF">COV02_01195</name>
</gene>
<dbReference type="Proteomes" id="UP000230959">
    <property type="component" value="Unassembled WGS sequence"/>
</dbReference>
<dbReference type="Gene3D" id="3.90.1010.10">
    <property type="match status" value="1"/>
</dbReference>
<evidence type="ECO:0000313" key="2">
    <source>
        <dbReference type="EMBL" id="PJE73691.1"/>
    </source>
</evidence>
<dbReference type="CDD" id="cd06664">
    <property type="entry name" value="IscU_like"/>
    <property type="match status" value="1"/>
</dbReference>
<evidence type="ECO:0000259" key="1">
    <source>
        <dbReference type="Pfam" id="PF01592"/>
    </source>
</evidence>
<dbReference type="GO" id="GO:0051536">
    <property type="term" value="F:iron-sulfur cluster binding"/>
    <property type="evidence" value="ECO:0007669"/>
    <property type="project" value="InterPro"/>
</dbReference>
<dbReference type="AlphaFoldDB" id="A0A2M8LAR7"/>
<accession>A0A2M8LAR7</accession>
<proteinExistence type="predicted"/>
<organism evidence="2 3">
    <name type="scientific">Candidatus Terrybacteria bacterium CG10_big_fil_rev_8_21_14_0_10_41_10</name>
    <dbReference type="NCBI Taxonomy" id="1975026"/>
    <lineage>
        <taxon>Bacteria</taxon>
        <taxon>Candidatus Terryibacteriota</taxon>
    </lineage>
</organism>
<dbReference type="PANTHER" id="PTHR10093">
    <property type="entry name" value="IRON-SULFUR CLUSTER ASSEMBLY ENZYME NIFU HOMOLOG"/>
    <property type="match status" value="1"/>
</dbReference>
<name>A0A2M8LAR7_9BACT</name>
<reference evidence="3" key="1">
    <citation type="submission" date="2017-09" db="EMBL/GenBank/DDBJ databases">
        <title>Depth-based differentiation of microbial function through sediment-hosted aquifers and enrichment of novel symbionts in the deep terrestrial subsurface.</title>
        <authorList>
            <person name="Probst A.J."/>
            <person name="Ladd B."/>
            <person name="Jarett J.K."/>
            <person name="Geller-Mcgrath D.E."/>
            <person name="Sieber C.M.K."/>
            <person name="Emerson J.B."/>
            <person name="Anantharaman K."/>
            <person name="Thomas B.C."/>
            <person name="Malmstrom R."/>
            <person name="Stieglmeier M."/>
            <person name="Klingl A."/>
            <person name="Woyke T."/>
            <person name="Ryan C.M."/>
            <person name="Banfield J.F."/>
        </authorList>
    </citation>
    <scope>NUCLEOTIDE SEQUENCE [LARGE SCALE GENOMIC DNA]</scope>
</reference>
<comment type="caution">
    <text evidence="2">The sequence shown here is derived from an EMBL/GenBank/DDBJ whole genome shotgun (WGS) entry which is preliminary data.</text>
</comment>
<feature type="domain" description="NIF system FeS cluster assembly NifU N-terminal" evidence="1">
    <location>
        <begin position="9"/>
        <end position="135"/>
    </location>
</feature>
<dbReference type="EMBL" id="PFER01000020">
    <property type="protein sequence ID" value="PJE73691.1"/>
    <property type="molecule type" value="Genomic_DNA"/>
</dbReference>
<sequence>MADVDKWVYSNIVKDHFMHPRGFLVGSPNVGEFDVEGEVGSLACGDIIRIWIKVDKATDRIKDIKWQTWGCATAIASASAFVEMIMKNGGMEIDKALKITPTEIAEYLGGLPSRKFHCSILADKAFKKAIENYRAN</sequence>
<evidence type="ECO:0000313" key="3">
    <source>
        <dbReference type="Proteomes" id="UP000230959"/>
    </source>
</evidence>
<dbReference type="GO" id="GO:0016226">
    <property type="term" value="P:iron-sulfur cluster assembly"/>
    <property type="evidence" value="ECO:0007669"/>
    <property type="project" value="InterPro"/>
</dbReference>
<dbReference type="Pfam" id="PF01592">
    <property type="entry name" value="NifU_N"/>
    <property type="match status" value="1"/>
</dbReference>
<dbReference type="GO" id="GO:0005506">
    <property type="term" value="F:iron ion binding"/>
    <property type="evidence" value="ECO:0007669"/>
    <property type="project" value="InterPro"/>
</dbReference>
<protein>
    <recommendedName>
        <fullName evidence="1">NIF system FeS cluster assembly NifU N-terminal domain-containing protein</fullName>
    </recommendedName>
</protein>
<dbReference type="SUPFAM" id="SSF82649">
    <property type="entry name" value="SufE/NifU"/>
    <property type="match status" value="1"/>
</dbReference>
<dbReference type="InterPro" id="IPR002871">
    <property type="entry name" value="NIF_FeS_clus_asmbl_NifU_N"/>
</dbReference>